<dbReference type="Gene3D" id="1.10.260.40">
    <property type="entry name" value="lambda repressor-like DNA-binding domains"/>
    <property type="match status" value="1"/>
</dbReference>
<organism evidence="5 6">
    <name type="scientific">Enemella evansiae</name>
    <dbReference type="NCBI Taxonomy" id="2016499"/>
    <lineage>
        <taxon>Bacteria</taxon>
        <taxon>Bacillati</taxon>
        <taxon>Actinomycetota</taxon>
        <taxon>Actinomycetes</taxon>
        <taxon>Propionibacteriales</taxon>
        <taxon>Propionibacteriaceae</taxon>
        <taxon>Enemella</taxon>
    </lineage>
</organism>
<keyword evidence="1" id="KW-0805">Transcription regulation</keyword>
<dbReference type="SMART" id="SM00354">
    <property type="entry name" value="HTH_LACI"/>
    <property type="match status" value="1"/>
</dbReference>
<dbReference type="InterPro" id="IPR028082">
    <property type="entry name" value="Peripla_BP_I"/>
</dbReference>
<dbReference type="InterPro" id="IPR001761">
    <property type="entry name" value="Peripla_BP/Lac1_sug-bd_dom"/>
</dbReference>
<comment type="caution">
    <text evidence="5">The sequence shown here is derived from an EMBL/GenBank/DDBJ whole genome shotgun (WGS) entry which is preliminary data.</text>
</comment>
<evidence type="ECO:0000256" key="1">
    <source>
        <dbReference type="ARBA" id="ARBA00023015"/>
    </source>
</evidence>
<gene>
    <name evidence="5" type="ORF">CGZ94_20395</name>
</gene>
<name>A0A255G0D9_9ACTN</name>
<dbReference type="AlphaFoldDB" id="A0A255G0D9"/>
<feature type="domain" description="HTH lacI-type" evidence="4">
    <location>
        <begin position="6"/>
        <end position="60"/>
    </location>
</feature>
<dbReference type="SUPFAM" id="SSF47413">
    <property type="entry name" value="lambda repressor-like DNA-binding domains"/>
    <property type="match status" value="1"/>
</dbReference>
<sequence length="326" mass="34593">MSERAPTLKDVAAAAGVAVMTASRAFARPELVSPSTREKVITAANSLGYRHNALAAAMRTQQSGLVGVIVTNIENPFHSKLAQGIDQVLTANGRRMLLGHSQDDAAREAALIADMRSWRVEGLIAVPALAEIPAEERFAGTPTVLAGRRAATRSINQVTVDDEEGARLATADLIDRGARRIGFIGNEDRIPTTIDRLAGYRAALADAGFDADEGLVRLGCRTVTDARSAVVELRGTASPDALFCVNNQTTIGALQAYGDTADPPLITGFDDLELADLLRIPTTLVSYDPVALGADAANLLLKVLARPGGRPRQLVRPVTLHRHELA</sequence>
<dbReference type="Gene3D" id="3.40.50.2300">
    <property type="match status" value="2"/>
</dbReference>
<dbReference type="CDD" id="cd06267">
    <property type="entry name" value="PBP1_LacI_sugar_binding-like"/>
    <property type="match status" value="1"/>
</dbReference>
<evidence type="ECO:0000259" key="4">
    <source>
        <dbReference type="PROSITE" id="PS50932"/>
    </source>
</evidence>
<evidence type="ECO:0000313" key="5">
    <source>
        <dbReference type="EMBL" id="OYO07836.1"/>
    </source>
</evidence>
<reference evidence="5 6" key="1">
    <citation type="submission" date="2017-07" db="EMBL/GenBank/DDBJ databases">
        <title>Draft whole genome sequences of clinical Proprionibacteriaceae strains.</title>
        <authorList>
            <person name="Bernier A.-M."/>
            <person name="Bernard K."/>
            <person name="Domingo M.-C."/>
        </authorList>
    </citation>
    <scope>NUCLEOTIDE SEQUENCE [LARGE SCALE GENOMIC DNA]</scope>
    <source>
        <strain evidence="5 6">NML 030167</strain>
    </source>
</reference>
<dbReference type="Pfam" id="PF00356">
    <property type="entry name" value="LacI"/>
    <property type="match status" value="1"/>
</dbReference>
<dbReference type="PANTHER" id="PTHR30146">
    <property type="entry name" value="LACI-RELATED TRANSCRIPTIONAL REPRESSOR"/>
    <property type="match status" value="1"/>
</dbReference>
<protein>
    <submittedName>
        <fullName evidence="5">LacI family transcriptional regulator</fullName>
    </submittedName>
</protein>
<keyword evidence="6" id="KW-1185">Reference proteome</keyword>
<proteinExistence type="predicted"/>
<keyword evidence="3" id="KW-0804">Transcription</keyword>
<dbReference type="InterPro" id="IPR010982">
    <property type="entry name" value="Lambda_DNA-bd_dom_sf"/>
</dbReference>
<accession>A0A255G0D9</accession>
<dbReference type="Proteomes" id="UP000215896">
    <property type="component" value="Unassembled WGS sequence"/>
</dbReference>
<dbReference type="GO" id="GO:0000976">
    <property type="term" value="F:transcription cis-regulatory region binding"/>
    <property type="evidence" value="ECO:0007669"/>
    <property type="project" value="TreeGrafter"/>
</dbReference>
<dbReference type="EMBL" id="NMVO01000019">
    <property type="protein sequence ID" value="OYO07836.1"/>
    <property type="molecule type" value="Genomic_DNA"/>
</dbReference>
<dbReference type="CDD" id="cd01392">
    <property type="entry name" value="HTH_LacI"/>
    <property type="match status" value="1"/>
</dbReference>
<dbReference type="GO" id="GO:0003700">
    <property type="term" value="F:DNA-binding transcription factor activity"/>
    <property type="evidence" value="ECO:0007669"/>
    <property type="project" value="TreeGrafter"/>
</dbReference>
<dbReference type="OrthoDB" id="3595338at2"/>
<dbReference type="Pfam" id="PF00532">
    <property type="entry name" value="Peripla_BP_1"/>
    <property type="match status" value="1"/>
</dbReference>
<evidence type="ECO:0000256" key="2">
    <source>
        <dbReference type="ARBA" id="ARBA00023125"/>
    </source>
</evidence>
<dbReference type="PANTHER" id="PTHR30146:SF109">
    <property type="entry name" value="HTH-TYPE TRANSCRIPTIONAL REGULATOR GALS"/>
    <property type="match status" value="1"/>
</dbReference>
<dbReference type="RefSeq" id="WP_094407163.1">
    <property type="nucleotide sequence ID" value="NZ_NMVO01000019.1"/>
</dbReference>
<dbReference type="InterPro" id="IPR000843">
    <property type="entry name" value="HTH_LacI"/>
</dbReference>
<evidence type="ECO:0000256" key="3">
    <source>
        <dbReference type="ARBA" id="ARBA00023163"/>
    </source>
</evidence>
<keyword evidence="2" id="KW-0238">DNA-binding</keyword>
<dbReference type="SUPFAM" id="SSF53822">
    <property type="entry name" value="Periplasmic binding protein-like I"/>
    <property type="match status" value="1"/>
</dbReference>
<evidence type="ECO:0000313" key="6">
    <source>
        <dbReference type="Proteomes" id="UP000215896"/>
    </source>
</evidence>
<dbReference type="PROSITE" id="PS50932">
    <property type="entry name" value="HTH_LACI_2"/>
    <property type="match status" value="1"/>
</dbReference>